<feature type="chain" id="PRO_5026269488" description="DUF4861 domain-containing protein" evidence="1">
    <location>
        <begin position="20"/>
        <end position="379"/>
    </location>
</feature>
<reference evidence="2 3" key="1">
    <citation type="submission" date="2019-08" db="EMBL/GenBank/DDBJ databases">
        <title>In-depth cultivation of the pig gut microbiome towards novel bacterial diversity and tailored functional studies.</title>
        <authorList>
            <person name="Wylensek D."/>
            <person name="Hitch T.C.A."/>
            <person name="Clavel T."/>
        </authorList>
    </citation>
    <scope>NUCLEOTIDE SEQUENCE [LARGE SCALE GENOMIC DNA]</scope>
    <source>
        <strain evidence="2 3">LKV-178-WT-2C</strain>
    </source>
</reference>
<accession>A0A6I2U1J0</accession>
<evidence type="ECO:0000313" key="2">
    <source>
        <dbReference type="EMBL" id="MST77890.1"/>
    </source>
</evidence>
<proteinExistence type="predicted"/>
<gene>
    <name evidence="2" type="ORF">FYJ72_09410</name>
</gene>
<evidence type="ECO:0008006" key="4">
    <source>
        <dbReference type="Google" id="ProtNLM"/>
    </source>
</evidence>
<dbReference type="EMBL" id="VUNF01000017">
    <property type="protein sequence ID" value="MST77890.1"/>
    <property type="molecule type" value="Genomic_DNA"/>
</dbReference>
<evidence type="ECO:0000256" key="1">
    <source>
        <dbReference type="SAM" id="SignalP"/>
    </source>
</evidence>
<protein>
    <recommendedName>
        <fullName evidence="4">DUF4861 domain-containing protein</fullName>
    </recommendedName>
</protein>
<sequence>MKKALIISLVAFVCIASQAQKKKDITVRANSLVLYTGLPNSSTDEKTGLKTIEWPSTENNSWHENIGIIDKVPVVEDVESIYGKANMAIPYMPMKWTLTDEGKKTVLHCYFMMKADVVTNLWLGNAETTILDKETGIIYQAQSTIPERCYNKVFAVKGKEGTVLDLQIVFPRLPENAKDLAIYGVPNWYMRGTDVQQQASMIAEEKLPDYDSSPNVHLAHKVKDAENYNKNKHDSWAVYNDAHTIKPVKEKTMALWRTPETTFLAIATEQNWLREYYGRGGNTVLLDERGHQYKCKGVMGYPNNDMFWVEGYSGDYFAIVLMFEPLPLNVGTFTYISPEGEPFEMWGADWEGEVIPNLEVSQLRKNQKLFDYRPRVVVK</sequence>
<feature type="signal peptide" evidence="1">
    <location>
        <begin position="1"/>
        <end position="19"/>
    </location>
</feature>
<comment type="caution">
    <text evidence="2">The sequence shown here is derived from an EMBL/GenBank/DDBJ whole genome shotgun (WGS) entry which is preliminary data.</text>
</comment>
<keyword evidence="1" id="KW-0732">Signal</keyword>
<dbReference type="Proteomes" id="UP000450161">
    <property type="component" value="Unassembled WGS sequence"/>
</dbReference>
<name>A0A6I2U1J0_9BACT</name>
<dbReference type="AlphaFoldDB" id="A0A6I2U1J0"/>
<dbReference type="RefSeq" id="WP_154481366.1">
    <property type="nucleotide sequence ID" value="NZ_VUNF01000017.1"/>
</dbReference>
<evidence type="ECO:0000313" key="3">
    <source>
        <dbReference type="Proteomes" id="UP000450161"/>
    </source>
</evidence>
<organism evidence="2 3">
    <name type="scientific">Segatella copri</name>
    <dbReference type="NCBI Taxonomy" id="165179"/>
    <lineage>
        <taxon>Bacteria</taxon>
        <taxon>Pseudomonadati</taxon>
        <taxon>Bacteroidota</taxon>
        <taxon>Bacteroidia</taxon>
        <taxon>Bacteroidales</taxon>
        <taxon>Prevotellaceae</taxon>
        <taxon>Segatella</taxon>
    </lineage>
</organism>